<dbReference type="RefSeq" id="WP_322878436.1">
    <property type="nucleotide sequence ID" value="NZ_JAVMIP010000009.1"/>
</dbReference>
<accession>A0AAE4FSV8</accession>
<sequence length="210" mass="22511">MLPSLRFGIPLVTTSLLTIFLGSPAAQAVETIAALPDGNYRVCSQPPTALPAGQPSGTCFIFTKQGNKVIGTYRENPTAAVSWCLAGTINQSTISGLASTTGTLPINYLLSSLSPTSEYRQLAPFLKVAEVEVRKFIVNPQQGYALQLVPYGINDSRNQAIDLTGGKEGDKDKQPLLGEIRYRNAVLDVGSFYLYNAGSELPPRTCNPLT</sequence>
<dbReference type="Proteomes" id="UP001268256">
    <property type="component" value="Unassembled WGS sequence"/>
</dbReference>
<organism evidence="2 3">
    <name type="scientific">Pseudocalidococcus azoricus BACA0444</name>
    <dbReference type="NCBI Taxonomy" id="2918990"/>
    <lineage>
        <taxon>Bacteria</taxon>
        <taxon>Bacillati</taxon>
        <taxon>Cyanobacteriota</taxon>
        <taxon>Cyanophyceae</taxon>
        <taxon>Acaryochloridales</taxon>
        <taxon>Thermosynechococcaceae</taxon>
        <taxon>Pseudocalidococcus</taxon>
        <taxon>Pseudocalidococcus azoricus</taxon>
    </lineage>
</organism>
<feature type="chain" id="PRO_5042176440" evidence="1">
    <location>
        <begin position="29"/>
        <end position="210"/>
    </location>
</feature>
<comment type="caution">
    <text evidence="2">The sequence shown here is derived from an EMBL/GenBank/DDBJ whole genome shotgun (WGS) entry which is preliminary data.</text>
</comment>
<evidence type="ECO:0000256" key="1">
    <source>
        <dbReference type="SAM" id="SignalP"/>
    </source>
</evidence>
<name>A0AAE4FSV8_9CYAN</name>
<keyword evidence="1" id="KW-0732">Signal</keyword>
<evidence type="ECO:0000313" key="2">
    <source>
        <dbReference type="EMBL" id="MDS3861188.1"/>
    </source>
</evidence>
<protein>
    <submittedName>
        <fullName evidence="2">Uncharacterized protein</fullName>
    </submittedName>
</protein>
<dbReference type="AlphaFoldDB" id="A0AAE4FSV8"/>
<feature type="signal peptide" evidence="1">
    <location>
        <begin position="1"/>
        <end position="28"/>
    </location>
</feature>
<reference evidence="3" key="1">
    <citation type="submission" date="2023-07" db="EMBL/GenBank/DDBJ databases">
        <authorList>
            <person name="Luz R."/>
            <person name="Cordeiro R."/>
            <person name="Fonseca A."/>
            <person name="Goncalves V."/>
        </authorList>
    </citation>
    <scope>NUCLEOTIDE SEQUENCE [LARGE SCALE GENOMIC DNA]</scope>
    <source>
        <strain evidence="3">BACA0444</strain>
    </source>
</reference>
<dbReference type="EMBL" id="JAVMIP010000009">
    <property type="protein sequence ID" value="MDS3861188.1"/>
    <property type="molecule type" value="Genomic_DNA"/>
</dbReference>
<proteinExistence type="predicted"/>
<evidence type="ECO:0000313" key="3">
    <source>
        <dbReference type="Proteomes" id="UP001268256"/>
    </source>
</evidence>
<keyword evidence="3" id="KW-1185">Reference proteome</keyword>
<gene>
    <name evidence="2" type="ORF">RIF25_10260</name>
</gene>